<organism evidence="2 3">
    <name type="scientific">Emiliania huxleyi (strain CCMP1516)</name>
    <dbReference type="NCBI Taxonomy" id="280463"/>
    <lineage>
        <taxon>Eukaryota</taxon>
        <taxon>Haptista</taxon>
        <taxon>Haptophyta</taxon>
        <taxon>Prymnesiophyceae</taxon>
        <taxon>Isochrysidales</taxon>
        <taxon>Noelaerhabdaceae</taxon>
        <taxon>Emiliania</taxon>
    </lineage>
</organism>
<dbReference type="EnsemblProtists" id="EOD06337">
    <property type="protein sequence ID" value="EOD06337"/>
    <property type="gene ID" value="EMIHUDRAFT_219177"/>
</dbReference>
<keyword evidence="3" id="KW-1185">Reference proteome</keyword>
<dbReference type="GeneID" id="17252530"/>
<dbReference type="Proteomes" id="UP000013827">
    <property type="component" value="Unassembled WGS sequence"/>
</dbReference>
<evidence type="ECO:0000313" key="3">
    <source>
        <dbReference type="Proteomes" id="UP000013827"/>
    </source>
</evidence>
<evidence type="ECO:0000259" key="1">
    <source>
        <dbReference type="Pfam" id="PF14295"/>
    </source>
</evidence>
<reference evidence="2" key="2">
    <citation type="submission" date="2024-10" db="UniProtKB">
        <authorList>
            <consortium name="EnsemblProtists"/>
        </authorList>
    </citation>
    <scope>IDENTIFICATION</scope>
</reference>
<reference evidence="3" key="1">
    <citation type="journal article" date="2013" name="Nature">
        <title>Pan genome of the phytoplankton Emiliania underpins its global distribution.</title>
        <authorList>
            <person name="Read B.A."/>
            <person name="Kegel J."/>
            <person name="Klute M.J."/>
            <person name="Kuo A."/>
            <person name="Lefebvre S.C."/>
            <person name="Maumus F."/>
            <person name="Mayer C."/>
            <person name="Miller J."/>
            <person name="Monier A."/>
            <person name="Salamov A."/>
            <person name="Young J."/>
            <person name="Aguilar M."/>
            <person name="Claverie J.M."/>
            <person name="Frickenhaus S."/>
            <person name="Gonzalez K."/>
            <person name="Herman E.K."/>
            <person name="Lin Y.C."/>
            <person name="Napier J."/>
            <person name="Ogata H."/>
            <person name="Sarno A.F."/>
            <person name="Shmutz J."/>
            <person name="Schroeder D."/>
            <person name="de Vargas C."/>
            <person name="Verret F."/>
            <person name="von Dassow P."/>
            <person name="Valentin K."/>
            <person name="Van de Peer Y."/>
            <person name="Wheeler G."/>
            <person name="Dacks J.B."/>
            <person name="Delwiche C.F."/>
            <person name="Dyhrman S.T."/>
            <person name="Glockner G."/>
            <person name="John U."/>
            <person name="Richards T."/>
            <person name="Worden A.Z."/>
            <person name="Zhang X."/>
            <person name="Grigoriev I.V."/>
            <person name="Allen A.E."/>
            <person name="Bidle K."/>
            <person name="Borodovsky M."/>
            <person name="Bowler C."/>
            <person name="Brownlee C."/>
            <person name="Cock J.M."/>
            <person name="Elias M."/>
            <person name="Gladyshev V.N."/>
            <person name="Groth M."/>
            <person name="Guda C."/>
            <person name="Hadaegh A."/>
            <person name="Iglesias-Rodriguez M.D."/>
            <person name="Jenkins J."/>
            <person name="Jones B.M."/>
            <person name="Lawson T."/>
            <person name="Leese F."/>
            <person name="Lindquist E."/>
            <person name="Lobanov A."/>
            <person name="Lomsadze A."/>
            <person name="Malik S.B."/>
            <person name="Marsh M.E."/>
            <person name="Mackinder L."/>
            <person name="Mock T."/>
            <person name="Mueller-Roeber B."/>
            <person name="Pagarete A."/>
            <person name="Parker M."/>
            <person name="Probert I."/>
            <person name="Quesneville H."/>
            <person name="Raines C."/>
            <person name="Rensing S.A."/>
            <person name="Riano-Pachon D.M."/>
            <person name="Richier S."/>
            <person name="Rokitta S."/>
            <person name="Shiraiwa Y."/>
            <person name="Soanes D.M."/>
            <person name="van der Giezen M."/>
            <person name="Wahlund T.M."/>
            <person name="Williams B."/>
            <person name="Wilson W."/>
            <person name="Wolfe G."/>
            <person name="Wurch L.L."/>
        </authorList>
    </citation>
    <scope>NUCLEOTIDE SEQUENCE</scope>
</reference>
<dbReference type="KEGG" id="ehx:EMIHUDRAFT_219177"/>
<sequence length="286" mass="31274">MLPLLLPLLHGSDQPVLRGPASCTARPLPQLCSDGKCHPDNENCPPVTTDSTCGEVPHSGRDGRVLTWGLSFRTDSAQECCDRCKSHPKKCNSWTFCGLPVCWGLDTGHNHTYGECWLRRLSGDVQAIDTFRQRGKYTEQWLSQHRKARPGCKRNEPWACSPTHVPWTSGALGGLPFDPTERYVTGGGWGKEREASAVAVTALPWPMRAQAGIWFWFGGFGFSDRPCRVWRPRNTSGEVGKASEEACGVLTVSNKIAPAAIRGVCAAARPAIKWERSPTASCVSNA</sequence>
<feature type="domain" description="Apple" evidence="1">
    <location>
        <begin position="61"/>
        <end position="118"/>
    </location>
</feature>
<dbReference type="Pfam" id="PF14295">
    <property type="entry name" value="PAN_4"/>
    <property type="match status" value="1"/>
</dbReference>
<accession>A0A0D3I502</accession>
<dbReference type="Gene3D" id="3.50.4.10">
    <property type="entry name" value="Hepatocyte Growth Factor"/>
    <property type="match status" value="1"/>
</dbReference>
<evidence type="ECO:0000313" key="2">
    <source>
        <dbReference type="EnsemblProtists" id="EOD06337"/>
    </source>
</evidence>
<protein>
    <recommendedName>
        <fullName evidence="1">Apple domain-containing protein</fullName>
    </recommendedName>
</protein>
<dbReference type="PANTHER" id="PTHR33344">
    <property type="entry name" value="OS02G0761600 PROTEIN"/>
    <property type="match status" value="1"/>
</dbReference>
<dbReference type="RefSeq" id="XP_005758766.1">
    <property type="nucleotide sequence ID" value="XM_005758709.1"/>
</dbReference>
<dbReference type="HOGENOM" id="CLU_974656_0_0_1"/>
<dbReference type="PaxDb" id="2903-EOD06337"/>
<dbReference type="AlphaFoldDB" id="A0A0D3I502"/>
<proteinExistence type="predicted"/>
<dbReference type="InterPro" id="IPR003609">
    <property type="entry name" value="Pan_app"/>
</dbReference>
<name>A0A0D3I502_EMIH1</name>